<dbReference type="Proteomes" id="UP000092382">
    <property type="component" value="Unassembled WGS sequence"/>
</dbReference>
<accession>A0A1B7VHB3</accession>
<dbReference type="PATRIC" id="fig|1710894.3.peg.3188"/>
<dbReference type="Pfam" id="PF01724">
    <property type="entry name" value="DUF29"/>
    <property type="match status" value="1"/>
</dbReference>
<dbReference type="InterPro" id="IPR002636">
    <property type="entry name" value="DUF29"/>
</dbReference>
<dbReference type="STRING" id="1803587.GCA_001593825_03532"/>
<dbReference type="PANTHER" id="PTHR34235">
    <property type="entry name" value="SLR1203 PROTEIN-RELATED"/>
    <property type="match status" value="1"/>
</dbReference>
<gene>
    <name evidence="1" type="ORF">AN481_18785</name>
</gene>
<evidence type="ECO:0000313" key="1">
    <source>
        <dbReference type="EMBL" id="OBQ17664.1"/>
    </source>
</evidence>
<dbReference type="AlphaFoldDB" id="A0A1B7VHB3"/>
<dbReference type="Gene3D" id="1.20.1220.20">
    <property type="entry name" value="Uncharcterised protein PF01724"/>
    <property type="match status" value="1"/>
</dbReference>
<reference evidence="1 2" key="1">
    <citation type="submission" date="2015-09" db="EMBL/GenBank/DDBJ databases">
        <title>Whole genome shotgun sequence assembly of Aphanizomenon flos-aquae UKL13.</title>
        <authorList>
            <person name="Driscoll C."/>
        </authorList>
    </citation>
    <scope>NUCLEOTIDE SEQUENCE [LARGE SCALE GENOMIC DNA]</scope>
    <source>
        <strain evidence="1">MDT13</strain>
    </source>
</reference>
<evidence type="ECO:0008006" key="3">
    <source>
        <dbReference type="Google" id="ProtNLM"/>
    </source>
</evidence>
<evidence type="ECO:0000313" key="2">
    <source>
        <dbReference type="Proteomes" id="UP000092382"/>
    </source>
</evidence>
<name>A0A1B7VHB3_APHFL</name>
<comment type="caution">
    <text evidence="1">The sequence shown here is derived from an EMBL/GenBank/DDBJ whole genome shotgun (WGS) entry which is preliminary data.</text>
</comment>
<dbReference type="EMBL" id="LJOY01000113">
    <property type="protein sequence ID" value="OBQ17664.1"/>
    <property type="molecule type" value="Genomic_DNA"/>
</dbReference>
<sequence length="143" mass="16512">MEELLELKNLLISGNIADALLLVEEMTEISKDDKLNKIISFGIILLLHLIKQQAEKRTTKSWEISIRNSVRQIQRTNKRRKVNGNYLTETELQETLEDAYQSALDQASLEAFENRYEADEIATMIDRNTIINQAFTLILEDSI</sequence>
<protein>
    <recommendedName>
        <fullName evidence="3">DUF29 family protein</fullName>
    </recommendedName>
</protein>
<organism evidence="1 2">
    <name type="scientific">Aphanizomenon flos-aquae LD13</name>
    <dbReference type="NCBI Taxonomy" id="1710894"/>
    <lineage>
        <taxon>Bacteria</taxon>
        <taxon>Bacillati</taxon>
        <taxon>Cyanobacteriota</taxon>
        <taxon>Cyanophyceae</taxon>
        <taxon>Nostocales</taxon>
        <taxon>Aphanizomenonaceae</taxon>
        <taxon>Aphanizomenon</taxon>
    </lineage>
</organism>
<proteinExistence type="predicted"/>
<dbReference type="PANTHER" id="PTHR34235:SF1">
    <property type="entry name" value="SLR0416 PROTEIN"/>
    <property type="match status" value="1"/>
</dbReference>